<feature type="transmembrane region" description="Helical" evidence="1">
    <location>
        <begin position="32"/>
        <end position="54"/>
    </location>
</feature>
<feature type="transmembrane region" description="Helical" evidence="1">
    <location>
        <begin position="66"/>
        <end position="87"/>
    </location>
</feature>
<proteinExistence type="predicted"/>
<sequence>MLEPIAEGNLDSKKVRKRTERLAQYRLKVAKAFWWLCVVAQIACVVTVYAVYIFEMMHSASLNTEMIKICSSISMSVTSFAIALSLFARRYAKRIRYCESLLMKLDEFDDLEAPPRPSAPELKTALYPKDF</sequence>
<organism evidence="2">
    <name type="scientific">viral metagenome</name>
    <dbReference type="NCBI Taxonomy" id="1070528"/>
    <lineage>
        <taxon>unclassified sequences</taxon>
        <taxon>metagenomes</taxon>
        <taxon>organismal metagenomes</taxon>
    </lineage>
</organism>
<comment type="caution">
    <text evidence="2">The sequence shown here is derived from an EMBL/GenBank/DDBJ whole genome shotgun (WGS) entry which is preliminary data.</text>
</comment>
<evidence type="ECO:0000313" key="2">
    <source>
        <dbReference type="EMBL" id="GBH22125.1"/>
    </source>
</evidence>
<reference evidence="2" key="1">
    <citation type="submission" date="2017-04" db="EMBL/GenBank/DDBJ databases">
        <title>Unveiling RNA virosphere associated with marine microorganisms.</title>
        <authorList>
            <person name="Urayama S."/>
            <person name="Takaki Y."/>
            <person name="Nishi S."/>
            <person name="Yoshida Y."/>
            <person name="Deguchi S."/>
            <person name="Takai K."/>
            <person name="Nunoura T."/>
        </authorList>
    </citation>
    <scope>NUCLEOTIDE SEQUENCE</scope>
</reference>
<name>A0A2V0RIR9_9ZZZZ</name>
<dbReference type="AlphaFoldDB" id="A0A2V0RIR9"/>
<dbReference type="EMBL" id="BDQA01000668">
    <property type="protein sequence ID" value="GBH22125.1"/>
    <property type="molecule type" value="Genomic_RNA"/>
</dbReference>
<protein>
    <submittedName>
        <fullName evidence="2">Uncharacterized protein</fullName>
    </submittedName>
</protein>
<keyword evidence="1" id="KW-0472">Membrane</keyword>
<keyword evidence="1" id="KW-1133">Transmembrane helix</keyword>
<evidence type="ECO:0000256" key="1">
    <source>
        <dbReference type="SAM" id="Phobius"/>
    </source>
</evidence>
<keyword evidence="1" id="KW-0812">Transmembrane</keyword>
<accession>A0A2V0RIR9</accession>